<sequence>MTVGKIMRHSGDSLDLLLDAVCNMFGGVMFIALLVVVIASSAPVRSSGTVSDSAAALRRQRLLADRNAALRRQLELVRLLTPEGVSETGEGGDIAAEADALARYRAVEREYRAVTQQLRELRTVAQQQAGADRAAADWHALPETERRREIERLKLRNDALRRDIAALPPEPWRFAPPEKTRLLPWRMILAGGRLYPVGDNAAVRQRGSHDSPAAISYFRYGDADYWQLTPRPERGIPADEFDWEAWRNEVPSNRYFIDLLVDPGDIAAAAAVRSELRRLGYRQSWQVRRPEALVLTARKEDGYEASR</sequence>
<gene>
    <name evidence="3" type="ORF">SDC9_111050</name>
</gene>
<proteinExistence type="predicted"/>
<reference evidence="3" key="1">
    <citation type="submission" date="2019-08" db="EMBL/GenBank/DDBJ databases">
        <authorList>
            <person name="Kucharzyk K."/>
            <person name="Murdoch R.W."/>
            <person name="Higgins S."/>
            <person name="Loffler F."/>
        </authorList>
    </citation>
    <scope>NUCLEOTIDE SEQUENCE</scope>
</reference>
<organism evidence="3">
    <name type="scientific">bioreactor metagenome</name>
    <dbReference type="NCBI Taxonomy" id="1076179"/>
    <lineage>
        <taxon>unclassified sequences</taxon>
        <taxon>metagenomes</taxon>
        <taxon>ecological metagenomes</taxon>
    </lineage>
</organism>
<protein>
    <submittedName>
        <fullName evidence="3">Uncharacterized protein</fullName>
    </submittedName>
</protein>
<name>A0A645BQR4_9ZZZZ</name>
<keyword evidence="2" id="KW-1133">Transmembrane helix</keyword>
<evidence type="ECO:0000313" key="3">
    <source>
        <dbReference type="EMBL" id="MPM64164.1"/>
    </source>
</evidence>
<dbReference type="EMBL" id="VSSQ01019803">
    <property type="protein sequence ID" value="MPM64164.1"/>
    <property type="molecule type" value="Genomic_DNA"/>
</dbReference>
<feature type="coiled-coil region" evidence="1">
    <location>
        <begin position="104"/>
        <end position="163"/>
    </location>
</feature>
<evidence type="ECO:0000256" key="1">
    <source>
        <dbReference type="SAM" id="Coils"/>
    </source>
</evidence>
<keyword evidence="2" id="KW-0812">Transmembrane</keyword>
<feature type="transmembrane region" description="Helical" evidence="2">
    <location>
        <begin position="16"/>
        <end position="39"/>
    </location>
</feature>
<comment type="caution">
    <text evidence="3">The sequence shown here is derived from an EMBL/GenBank/DDBJ whole genome shotgun (WGS) entry which is preliminary data.</text>
</comment>
<keyword evidence="1" id="KW-0175">Coiled coil</keyword>
<dbReference type="AlphaFoldDB" id="A0A645BQR4"/>
<keyword evidence="2" id="KW-0472">Membrane</keyword>
<evidence type="ECO:0000256" key="2">
    <source>
        <dbReference type="SAM" id="Phobius"/>
    </source>
</evidence>
<accession>A0A645BQR4</accession>